<feature type="transmembrane region" description="Helical" evidence="1">
    <location>
        <begin position="179"/>
        <end position="199"/>
    </location>
</feature>
<evidence type="ECO:0000313" key="2">
    <source>
        <dbReference type="EMBL" id="MFO7192074.1"/>
    </source>
</evidence>
<evidence type="ECO:0000256" key="1">
    <source>
        <dbReference type="SAM" id="Phobius"/>
    </source>
</evidence>
<feature type="transmembrane region" description="Helical" evidence="1">
    <location>
        <begin position="373"/>
        <end position="393"/>
    </location>
</feature>
<comment type="caution">
    <text evidence="2">The sequence shown here is derived from an EMBL/GenBank/DDBJ whole genome shotgun (WGS) entry which is preliminary data.</text>
</comment>
<keyword evidence="1" id="KW-0812">Transmembrane</keyword>
<feature type="transmembrane region" description="Helical" evidence="1">
    <location>
        <begin position="205"/>
        <end position="225"/>
    </location>
</feature>
<proteinExistence type="predicted"/>
<dbReference type="PANTHER" id="PTHR35791">
    <property type="entry name" value="UPF0754 MEMBRANE PROTEIN YHEB"/>
    <property type="match status" value="1"/>
</dbReference>
<dbReference type="PANTHER" id="PTHR35791:SF1">
    <property type="entry name" value="UPF0754 MEMBRANE PROTEIN YHEB"/>
    <property type="match status" value="1"/>
</dbReference>
<dbReference type="EMBL" id="QGUI02000070">
    <property type="protein sequence ID" value="MFO7192074.1"/>
    <property type="molecule type" value="Genomic_DNA"/>
</dbReference>
<gene>
    <name evidence="2" type="ORF">DIU77_007520</name>
</gene>
<evidence type="ECO:0000313" key="3">
    <source>
        <dbReference type="Proteomes" id="UP000249324"/>
    </source>
</evidence>
<accession>A0ABD6FE74</accession>
<keyword evidence="1" id="KW-1133">Transmembrane helix</keyword>
<organism evidence="2 3">
    <name type="scientific">Thermocrispum agreste</name>
    <dbReference type="NCBI Taxonomy" id="37925"/>
    <lineage>
        <taxon>Bacteria</taxon>
        <taxon>Bacillati</taxon>
        <taxon>Actinomycetota</taxon>
        <taxon>Actinomycetes</taxon>
        <taxon>Pseudonocardiales</taxon>
        <taxon>Pseudonocardiaceae</taxon>
        <taxon>Thermocrispum</taxon>
    </lineage>
</organism>
<dbReference type="AlphaFoldDB" id="A0ABD6FE74"/>
<name>A0ABD6FE74_9PSEU</name>
<dbReference type="Proteomes" id="UP000249324">
    <property type="component" value="Unassembled WGS sequence"/>
</dbReference>
<protein>
    <submittedName>
        <fullName evidence="2">DUF445 domain-containing protein</fullName>
    </submittedName>
</protein>
<feature type="transmembrane region" description="Helical" evidence="1">
    <location>
        <begin position="6"/>
        <end position="29"/>
    </location>
</feature>
<keyword evidence="1" id="KW-0472">Membrane</keyword>
<sequence>MHWAVLLSIPLTAAAVGLATRALIVVLLFKPRKFLGVGPLGWYGAVPRSAGKLAAVNADLLTGRMLTTQQLFADVDPQRLFAEVEQPLLRTIDTVAHETLAKHHPTVWEALPLFVQDMVVKRLQAAAPWIVRELVDRLRGHADWVVDIRDIVLRRLSDPDRMSRLIRAMTIADLRRSSVVALGAGLLAGVVEAAVLAVVPWKLLLPVFGAAVAVSACWVAAEWIFRPRRPHTVGRLLLRGPFHRRRAAITKIYAGLVAEEVLTPAVLLDALANGVERRQARAVLEDIVDELVDEQVRALRTLVSATIGTDQLPAMKRTAAARALENLPYTARPAHRYLGEAMAVQRRVSYGLAELTDAEFELLARPALQSARWALTVIVAVAGAAVGAIQMMLPLT</sequence>
<reference evidence="2 3" key="1">
    <citation type="journal article" date="2021" name="BMC Genomics">
        <title>Genome-resolved metagenome and metatranscriptome analyses of thermophilic composting reveal key bacterial players and their metabolic interactions.</title>
        <authorList>
            <person name="Braga L.P.P."/>
            <person name="Pereira R.V."/>
            <person name="Martins L.F."/>
            <person name="Moura L.M.S."/>
            <person name="Sanchez F.B."/>
            <person name="Patane J.S.L."/>
            <person name="da Silva A.M."/>
            <person name="Setubal J.C."/>
        </authorList>
    </citation>
    <scope>NUCLEOTIDE SEQUENCE [LARGE SCALE GENOMIC DNA]</scope>
    <source>
        <strain evidence="2">ZC4RG45</strain>
    </source>
</reference>